<dbReference type="GO" id="GO:0006351">
    <property type="term" value="P:DNA-templated transcription"/>
    <property type="evidence" value="ECO:0007669"/>
    <property type="project" value="InterPro"/>
</dbReference>
<dbReference type="InterPro" id="IPR005570">
    <property type="entry name" value="RPABC3"/>
</dbReference>
<keyword evidence="5" id="KW-1185">Reference proteome</keyword>
<reference evidence="4 5" key="1">
    <citation type="submission" date="2016-08" db="EMBL/GenBank/DDBJ databases">
        <title>A Parts List for Fungal Cellulosomes Revealed by Comparative Genomics.</title>
        <authorList>
            <consortium name="DOE Joint Genome Institute"/>
            <person name="Haitjema C.H."/>
            <person name="Gilmore S.P."/>
            <person name="Henske J.K."/>
            <person name="Solomon K.V."/>
            <person name="De Groot R."/>
            <person name="Kuo A."/>
            <person name="Mondo S.J."/>
            <person name="Salamov A.A."/>
            <person name="Labutti K."/>
            <person name="Zhao Z."/>
            <person name="Chiniquy J."/>
            <person name="Barry K."/>
            <person name="Brewer H.M."/>
            <person name="Purvine S.O."/>
            <person name="Wright A.T."/>
            <person name="Boxma B."/>
            <person name="Van Alen T."/>
            <person name="Hackstein J.H."/>
            <person name="Baker S.E."/>
            <person name="Grigoriev I.V."/>
            <person name="O'Malley M.A."/>
        </authorList>
    </citation>
    <scope>NUCLEOTIDE SEQUENCE [LARGE SCALE GENOMIC DNA]</scope>
    <source>
        <strain evidence="4 5">G1</strain>
    </source>
</reference>
<evidence type="ECO:0000256" key="2">
    <source>
        <dbReference type="ARBA" id="ARBA00008912"/>
    </source>
</evidence>
<dbReference type="GO" id="GO:0005665">
    <property type="term" value="C:RNA polymerase II, core complex"/>
    <property type="evidence" value="ECO:0007669"/>
    <property type="project" value="TreeGrafter"/>
</dbReference>
<comment type="similarity">
    <text evidence="2">Belongs to the eukaryotic RPB8 RNA polymerase subunit family.</text>
</comment>
<dbReference type="EMBL" id="MCOG01000063">
    <property type="protein sequence ID" value="ORY59806.1"/>
    <property type="molecule type" value="Genomic_DNA"/>
</dbReference>
<evidence type="ECO:0000256" key="3">
    <source>
        <dbReference type="ARBA" id="ARBA00023242"/>
    </source>
</evidence>
<feature type="non-terminal residue" evidence="4">
    <location>
        <position position="1"/>
    </location>
</feature>
<dbReference type="PANTHER" id="PTHR10917">
    <property type="entry name" value="DNA-DIRECTED RNA POLYMERASES I, II, AND III SUBUNIT RPABC3"/>
    <property type="match status" value="1"/>
</dbReference>
<dbReference type="STRING" id="1754190.A0A1Y2DKZ7"/>
<comment type="subcellular location">
    <subcellularLocation>
        <location evidence="1">Nucleus</location>
    </subcellularLocation>
</comment>
<keyword evidence="3" id="KW-0539">Nucleus</keyword>
<dbReference type="PANTHER" id="PTHR10917:SF0">
    <property type="entry name" value="DNA-DIRECTED RNA POLYMERASES I, II, AND III SUBUNIT RPABC3"/>
    <property type="match status" value="1"/>
</dbReference>
<dbReference type="Pfam" id="PF03870">
    <property type="entry name" value="RNA_pol_Rpb8"/>
    <property type="match status" value="1"/>
</dbReference>
<dbReference type="OrthoDB" id="20018at2759"/>
<accession>A0A1Y2DKZ7</accession>
<dbReference type="AlphaFoldDB" id="A0A1Y2DKZ7"/>
<name>A0A1Y2DKZ7_9FUNG</name>
<evidence type="ECO:0000313" key="5">
    <source>
        <dbReference type="Proteomes" id="UP000193920"/>
    </source>
</evidence>
<proteinExistence type="inferred from homology"/>
<sequence length="65" mass="7505">DHSKSSLTDDYEYAIYGKVFKYDDSNGSKVAINVSYGFSICIEGNFLHLQNNEVGKYIYLLMRRN</sequence>
<dbReference type="GO" id="GO:0005736">
    <property type="term" value="C:RNA polymerase I complex"/>
    <property type="evidence" value="ECO:0007669"/>
    <property type="project" value="TreeGrafter"/>
</dbReference>
<organism evidence="4 5">
    <name type="scientific">Neocallimastix californiae</name>
    <dbReference type="NCBI Taxonomy" id="1754190"/>
    <lineage>
        <taxon>Eukaryota</taxon>
        <taxon>Fungi</taxon>
        <taxon>Fungi incertae sedis</taxon>
        <taxon>Chytridiomycota</taxon>
        <taxon>Chytridiomycota incertae sedis</taxon>
        <taxon>Neocallimastigomycetes</taxon>
        <taxon>Neocallimastigales</taxon>
        <taxon>Neocallimastigaceae</taxon>
        <taxon>Neocallimastix</taxon>
    </lineage>
</organism>
<dbReference type="GO" id="GO:0003899">
    <property type="term" value="F:DNA-directed RNA polymerase activity"/>
    <property type="evidence" value="ECO:0007669"/>
    <property type="project" value="InterPro"/>
</dbReference>
<dbReference type="Gene3D" id="2.40.50.140">
    <property type="entry name" value="Nucleic acid-binding proteins"/>
    <property type="match status" value="1"/>
</dbReference>
<evidence type="ECO:0000256" key="1">
    <source>
        <dbReference type="ARBA" id="ARBA00004123"/>
    </source>
</evidence>
<evidence type="ECO:0000313" key="4">
    <source>
        <dbReference type="EMBL" id="ORY59806.1"/>
    </source>
</evidence>
<comment type="caution">
    <text evidence="4">The sequence shown here is derived from an EMBL/GenBank/DDBJ whole genome shotgun (WGS) entry which is preliminary data.</text>
</comment>
<dbReference type="Proteomes" id="UP000193920">
    <property type="component" value="Unassembled WGS sequence"/>
</dbReference>
<evidence type="ECO:0008006" key="6">
    <source>
        <dbReference type="Google" id="ProtNLM"/>
    </source>
</evidence>
<dbReference type="GO" id="GO:0005666">
    <property type="term" value="C:RNA polymerase III complex"/>
    <property type="evidence" value="ECO:0007669"/>
    <property type="project" value="TreeGrafter"/>
</dbReference>
<dbReference type="SUPFAM" id="SSF50249">
    <property type="entry name" value="Nucleic acid-binding proteins"/>
    <property type="match status" value="1"/>
</dbReference>
<protein>
    <recommendedName>
        <fullName evidence="6">DNA-directed RNA polymerases I, II, and III subunit RPABC3</fullName>
    </recommendedName>
</protein>
<gene>
    <name evidence="4" type="ORF">LY90DRAFT_408791</name>
</gene>
<dbReference type="InterPro" id="IPR012340">
    <property type="entry name" value="NA-bd_OB-fold"/>
</dbReference>